<protein>
    <recommendedName>
        <fullName evidence="4">Secreted protein</fullName>
    </recommendedName>
</protein>
<evidence type="ECO:0000313" key="3">
    <source>
        <dbReference type="Proteomes" id="UP000237000"/>
    </source>
</evidence>
<evidence type="ECO:0000313" key="2">
    <source>
        <dbReference type="EMBL" id="PON71760.1"/>
    </source>
</evidence>
<name>A0A2P5DES7_TREOI</name>
<organism evidence="2 3">
    <name type="scientific">Trema orientale</name>
    <name type="common">Charcoal tree</name>
    <name type="synonym">Celtis orientalis</name>
    <dbReference type="NCBI Taxonomy" id="63057"/>
    <lineage>
        <taxon>Eukaryota</taxon>
        <taxon>Viridiplantae</taxon>
        <taxon>Streptophyta</taxon>
        <taxon>Embryophyta</taxon>
        <taxon>Tracheophyta</taxon>
        <taxon>Spermatophyta</taxon>
        <taxon>Magnoliopsida</taxon>
        <taxon>eudicotyledons</taxon>
        <taxon>Gunneridae</taxon>
        <taxon>Pentapetalae</taxon>
        <taxon>rosids</taxon>
        <taxon>fabids</taxon>
        <taxon>Rosales</taxon>
        <taxon>Cannabaceae</taxon>
        <taxon>Trema</taxon>
    </lineage>
</organism>
<dbReference type="AlphaFoldDB" id="A0A2P5DES7"/>
<accession>A0A2P5DES7</accession>
<feature type="transmembrane region" description="Helical" evidence="1">
    <location>
        <begin position="6"/>
        <end position="25"/>
    </location>
</feature>
<evidence type="ECO:0000256" key="1">
    <source>
        <dbReference type="SAM" id="Phobius"/>
    </source>
</evidence>
<comment type="caution">
    <text evidence="2">The sequence shown here is derived from an EMBL/GenBank/DDBJ whole genome shotgun (WGS) entry which is preliminary data.</text>
</comment>
<gene>
    <name evidence="2" type="ORF">TorRG33x02_253520</name>
</gene>
<keyword evidence="3" id="KW-1185">Reference proteome</keyword>
<dbReference type="Proteomes" id="UP000237000">
    <property type="component" value="Unassembled WGS sequence"/>
</dbReference>
<dbReference type="InParanoid" id="A0A2P5DES7"/>
<sequence>MVDHLLLTHVLLLIPCSYSAFSWLLRHGHAESRTRGLKNFLGSIKAMQVNLHFSYMGLARPTYLSSEM</sequence>
<dbReference type="EMBL" id="JXTC01000275">
    <property type="protein sequence ID" value="PON71760.1"/>
    <property type="molecule type" value="Genomic_DNA"/>
</dbReference>
<keyword evidence="1" id="KW-1133">Transmembrane helix</keyword>
<keyword evidence="1" id="KW-0812">Transmembrane</keyword>
<keyword evidence="1" id="KW-0472">Membrane</keyword>
<proteinExistence type="predicted"/>
<reference evidence="3" key="1">
    <citation type="submission" date="2016-06" db="EMBL/GenBank/DDBJ databases">
        <title>Parallel loss of symbiosis genes in relatives of nitrogen-fixing non-legume Parasponia.</title>
        <authorList>
            <person name="Van Velzen R."/>
            <person name="Holmer R."/>
            <person name="Bu F."/>
            <person name="Rutten L."/>
            <person name="Van Zeijl A."/>
            <person name="Liu W."/>
            <person name="Santuari L."/>
            <person name="Cao Q."/>
            <person name="Sharma T."/>
            <person name="Shen D."/>
            <person name="Roswanjaya Y."/>
            <person name="Wardhani T."/>
            <person name="Kalhor M.S."/>
            <person name="Jansen J."/>
            <person name="Van den Hoogen J."/>
            <person name="Gungor B."/>
            <person name="Hartog M."/>
            <person name="Hontelez J."/>
            <person name="Verver J."/>
            <person name="Yang W.-C."/>
            <person name="Schijlen E."/>
            <person name="Repin R."/>
            <person name="Schilthuizen M."/>
            <person name="Schranz E."/>
            <person name="Heidstra R."/>
            <person name="Miyata K."/>
            <person name="Fedorova E."/>
            <person name="Kohlen W."/>
            <person name="Bisseling T."/>
            <person name="Smit S."/>
            <person name="Geurts R."/>
        </authorList>
    </citation>
    <scope>NUCLEOTIDE SEQUENCE [LARGE SCALE GENOMIC DNA]</scope>
    <source>
        <strain evidence="3">cv. RG33-2</strain>
    </source>
</reference>
<evidence type="ECO:0008006" key="4">
    <source>
        <dbReference type="Google" id="ProtNLM"/>
    </source>
</evidence>